<dbReference type="EMBL" id="PNBA02000006">
    <property type="protein sequence ID" value="KAG6421969.1"/>
    <property type="molecule type" value="Genomic_DNA"/>
</dbReference>
<feature type="domain" description="Non-haem dioxygenase N-terminal" evidence="3">
    <location>
        <begin position="34"/>
        <end position="144"/>
    </location>
</feature>
<dbReference type="GO" id="GO:0016706">
    <property type="term" value="F:2-oxoglutarate-dependent dioxygenase activity"/>
    <property type="evidence" value="ECO:0007669"/>
    <property type="project" value="UniProtKB-ARBA"/>
</dbReference>
<sequence length="231" mass="26115">MASAWVHESLKALEAVPSKFNNANDYTALACDSLPSVDFSALISDDPHQRSKAIQDLAAACRDWGFFHRKSKLVLVNHGIAKRLMKDAIAAVREFFDLPDCEKKQYESKLVLDSIQCGNLTLANTSNQSVTFWREYLRLRVHPDFHCPHHLRFKSLKHRAAVNKERERISLVVLNAPAWDAIVGPAAPLVEKDGSPLYHSMEYKQYLESSIAQSRLGGKSLFEQQLIIQDI</sequence>
<proteinExistence type="predicted"/>
<evidence type="ECO:0000256" key="2">
    <source>
        <dbReference type="ARBA" id="ARBA00023004"/>
    </source>
</evidence>
<reference evidence="4" key="2">
    <citation type="submission" date="2020-08" db="EMBL/GenBank/DDBJ databases">
        <title>Plant Genome Project.</title>
        <authorList>
            <person name="Zhang R.-G."/>
        </authorList>
    </citation>
    <scope>NUCLEOTIDE SEQUENCE</scope>
    <source>
        <strain evidence="4">Huo1</strain>
        <tissue evidence="4">Leaf</tissue>
    </source>
</reference>
<organism evidence="4">
    <name type="scientific">Salvia splendens</name>
    <name type="common">Scarlet sage</name>
    <dbReference type="NCBI Taxonomy" id="180675"/>
    <lineage>
        <taxon>Eukaryota</taxon>
        <taxon>Viridiplantae</taxon>
        <taxon>Streptophyta</taxon>
        <taxon>Embryophyta</taxon>
        <taxon>Tracheophyta</taxon>
        <taxon>Spermatophyta</taxon>
        <taxon>Magnoliopsida</taxon>
        <taxon>eudicotyledons</taxon>
        <taxon>Gunneridae</taxon>
        <taxon>Pentapetalae</taxon>
        <taxon>asterids</taxon>
        <taxon>lamiids</taxon>
        <taxon>Lamiales</taxon>
        <taxon>Lamiaceae</taxon>
        <taxon>Nepetoideae</taxon>
        <taxon>Mentheae</taxon>
        <taxon>Salviinae</taxon>
        <taxon>Salvia</taxon>
        <taxon>Salvia subgen. Calosphace</taxon>
        <taxon>core Calosphace</taxon>
    </lineage>
</organism>
<dbReference type="InterPro" id="IPR050295">
    <property type="entry name" value="Plant_2OG-oxidoreductases"/>
</dbReference>
<dbReference type="Proteomes" id="UP000298416">
    <property type="component" value="Unassembled WGS sequence"/>
</dbReference>
<evidence type="ECO:0000313" key="4">
    <source>
        <dbReference type="EMBL" id="KAG6421969.1"/>
    </source>
</evidence>
<protein>
    <recommendedName>
        <fullName evidence="3">Non-haem dioxygenase N-terminal domain-containing protein</fullName>
    </recommendedName>
</protein>
<evidence type="ECO:0000259" key="3">
    <source>
        <dbReference type="Pfam" id="PF14226"/>
    </source>
</evidence>
<name>A0A8X8XZJ9_SALSN</name>
<comment type="caution">
    <text evidence="4">The sequence shown here is derived from an EMBL/GenBank/DDBJ whole genome shotgun (WGS) entry which is preliminary data.</text>
</comment>
<keyword evidence="5" id="KW-1185">Reference proteome</keyword>
<gene>
    <name evidence="4" type="ORF">SASPL_118529</name>
</gene>
<dbReference type="GO" id="GO:0046872">
    <property type="term" value="F:metal ion binding"/>
    <property type="evidence" value="ECO:0007669"/>
    <property type="project" value="UniProtKB-KW"/>
</dbReference>
<reference evidence="4" key="1">
    <citation type="submission" date="2018-01" db="EMBL/GenBank/DDBJ databases">
        <authorList>
            <person name="Mao J.F."/>
        </authorList>
    </citation>
    <scope>NUCLEOTIDE SEQUENCE</scope>
    <source>
        <strain evidence="4">Huo1</strain>
        <tissue evidence="4">Leaf</tissue>
    </source>
</reference>
<dbReference type="InterPro" id="IPR026992">
    <property type="entry name" value="DIOX_N"/>
</dbReference>
<dbReference type="AlphaFoldDB" id="A0A8X8XZJ9"/>
<dbReference type="SUPFAM" id="SSF51197">
    <property type="entry name" value="Clavaminate synthase-like"/>
    <property type="match status" value="1"/>
</dbReference>
<dbReference type="PANTHER" id="PTHR47991">
    <property type="entry name" value="OXOGLUTARATE/IRON-DEPENDENT DIOXYGENASE"/>
    <property type="match status" value="1"/>
</dbReference>
<dbReference type="Pfam" id="PF14226">
    <property type="entry name" value="DIOX_N"/>
    <property type="match status" value="1"/>
</dbReference>
<evidence type="ECO:0000256" key="1">
    <source>
        <dbReference type="ARBA" id="ARBA00022723"/>
    </source>
</evidence>
<keyword evidence="1" id="KW-0479">Metal-binding</keyword>
<evidence type="ECO:0000313" key="5">
    <source>
        <dbReference type="Proteomes" id="UP000298416"/>
    </source>
</evidence>
<dbReference type="InterPro" id="IPR027443">
    <property type="entry name" value="IPNS-like_sf"/>
</dbReference>
<accession>A0A8X8XZJ9</accession>
<keyword evidence="2" id="KW-0408">Iron</keyword>
<dbReference type="Gene3D" id="2.60.120.330">
    <property type="entry name" value="B-lactam Antibiotic, Isopenicillin N Synthase, Chain"/>
    <property type="match status" value="2"/>
</dbReference>